<protein>
    <recommendedName>
        <fullName evidence="4">Guanylate cyclase domain-containing protein</fullName>
    </recommendedName>
</protein>
<reference evidence="2 3" key="1">
    <citation type="submission" date="2017-04" db="EMBL/GenBank/DDBJ databases">
        <title>The complete genome sequence of Streptomyces albolongus YIM 101047, the producer of novel bafilomycins and novel odoriferous sesquiterpenoids.</title>
        <authorList>
            <person name="Yin M."/>
            <person name="Jiang Y."/>
        </authorList>
    </citation>
    <scope>NUCLEOTIDE SEQUENCE [LARGE SCALE GENOMIC DNA]</scope>
    <source>
        <strain evidence="2 3">YIM 101047</strain>
    </source>
</reference>
<organism evidence="2 3">
    <name type="scientific">Kitasatospora albolonga</name>
    <dbReference type="NCBI Taxonomy" id="68173"/>
    <lineage>
        <taxon>Bacteria</taxon>
        <taxon>Bacillati</taxon>
        <taxon>Actinomycetota</taxon>
        <taxon>Actinomycetes</taxon>
        <taxon>Kitasatosporales</taxon>
        <taxon>Streptomycetaceae</taxon>
        <taxon>Kitasatospora</taxon>
    </lineage>
</organism>
<dbReference type="Proteomes" id="UP000192251">
    <property type="component" value="Chromosome"/>
</dbReference>
<dbReference type="EMBL" id="CP020563">
    <property type="protein sequence ID" value="ARF74874.1"/>
    <property type="molecule type" value="Genomic_DNA"/>
</dbReference>
<evidence type="ECO:0000256" key="1">
    <source>
        <dbReference type="SAM" id="MobiDB-lite"/>
    </source>
</evidence>
<feature type="compositionally biased region" description="Acidic residues" evidence="1">
    <location>
        <begin position="288"/>
        <end position="309"/>
    </location>
</feature>
<dbReference type="AlphaFoldDB" id="A0ABC8BXD0"/>
<feature type="region of interest" description="Disordered" evidence="1">
    <location>
        <begin position="240"/>
        <end position="367"/>
    </location>
</feature>
<gene>
    <name evidence="2" type="ORF">B7C62_23550</name>
</gene>
<name>A0ABC8BXD0_9ACTN</name>
<proteinExistence type="predicted"/>
<evidence type="ECO:0000313" key="2">
    <source>
        <dbReference type="EMBL" id="ARF74874.1"/>
    </source>
</evidence>
<keyword evidence="3" id="KW-1185">Reference proteome</keyword>
<feature type="compositionally biased region" description="Gly residues" evidence="1">
    <location>
        <begin position="349"/>
        <end position="367"/>
    </location>
</feature>
<sequence>MKKWSKGTALKSVRRLTLVVDIERYSRRTHTEQMDLQNRLDWIMGHAFRAAGVRTRRCHRQDQGDGLLFILPSEVQEGDAVPRLVSGVRTALYGANLVPGPGGRIRMRMAMSVGVVSQGPTGFVGEGVESACSMVGSAGARQALADHPASDLAFIVNDHYFDDVVAQDFPGLRSSDFRPVTVDTKSAEGSTADAHVVALPPARTNNKVPVFTPASLNDKKTVYLVAGTVTTGGVVIVASRFPRRRDGPGKGRSTASGRSGRAHSSPAGSGRGLAGDDPLGGPEWDRADGEDEDQEQNENDEQGYAEEEFTGSGSDDGNADAYEEHDGGARGTDLRNPFGGSSPSSESGYGDGDGGGDGGPGIGHSSF</sequence>
<evidence type="ECO:0008006" key="4">
    <source>
        <dbReference type="Google" id="ProtNLM"/>
    </source>
</evidence>
<dbReference type="KEGG" id="kab:B7C62_23550"/>
<dbReference type="RefSeq" id="WP_084748927.1">
    <property type="nucleotide sequence ID" value="NZ_CP020563.1"/>
</dbReference>
<accession>A0ABC8BXD0</accession>
<feature type="compositionally biased region" description="Low complexity" evidence="1">
    <location>
        <begin position="337"/>
        <end position="348"/>
    </location>
</feature>
<evidence type="ECO:0000313" key="3">
    <source>
        <dbReference type="Proteomes" id="UP000192251"/>
    </source>
</evidence>